<reference evidence="1" key="1">
    <citation type="submission" date="2020-03" db="EMBL/GenBank/DDBJ databases">
        <title>The deep terrestrial virosphere.</title>
        <authorList>
            <person name="Holmfeldt K."/>
            <person name="Nilsson E."/>
            <person name="Simone D."/>
            <person name="Lopez-Fernandez M."/>
            <person name="Wu X."/>
            <person name="de Brujin I."/>
            <person name="Lundin D."/>
            <person name="Andersson A."/>
            <person name="Bertilsson S."/>
            <person name="Dopson M."/>
        </authorList>
    </citation>
    <scope>NUCLEOTIDE SEQUENCE</scope>
    <source>
        <strain evidence="1">TM448A05410</strain>
    </source>
</reference>
<proteinExistence type="predicted"/>
<sequence length="39" mass="4401">MKAPKGTVWCKWARLKVQLPLLDPKKEDAANVINPKPES</sequence>
<accession>A0A6H2A526</accession>
<evidence type="ECO:0000313" key="1">
    <source>
        <dbReference type="EMBL" id="QJA54635.1"/>
    </source>
</evidence>
<organism evidence="1">
    <name type="scientific">viral metagenome</name>
    <dbReference type="NCBI Taxonomy" id="1070528"/>
    <lineage>
        <taxon>unclassified sequences</taxon>
        <taxon>metagenomes</taxon>
        <taxon>organismal metagenomes</taxon>
    </lineage>
</organism>
<dbReference type="EMBL" id="MT144524">
    <property type="protein sequence ID" value="QJA54635.1"/>
    <property type="molecule type" value="Genomic_DNA"/>
</dbReference>
<name>A0A6H2A526_9ZZZZ</name>
<dbReference type="AlphaFoldDB" id="A0A6H2A526"/>
<protein>
    <submittedName>
        <fullName evidence="1">Uncharacterized protein</fullName>
    </submittedName>
</protein>
<gene>
    <name evidence="1" type="ORF">TM448A05410_0006</name>
</gene>